<dbReference type="EMBL" id="PJQL01000155">
    <property type="protein sequence ID" value="RCH98980.1"/>
    <property type="molecule type" value="Genomic_DNA"/>
</dbReference>
<feature type="compositionally biased region" description="Polar residues" evidence="10">
    <location>
        <begin position="171"/>
        <end position="187"/>
    </location>
</feature>
<feature type="region of interest" description="Disordered" evidence="10">
    <location>
        <begin position="1"/>
        <end position="27"/>
    </location>
</feature>
<evidence type="ECO:0000256" key="5">
    <source>
        <dbReference type="ARBA" id="ARBA00023163"/>
    </source>
</evidence>
<dbReference type="GO" id="GO:0006367">
    <property type="term" value="P:transcription initiation at RNA polymerase II promoter"/>
    <property type="evidence" value="ECO:0007669"/>
    <property type="project" value="TreeGrafter"/>
</dbReference>
<evidence type="ECO:0000313" key="12">
    <source>
        <dbReference type="EMBL" id="RCH98980.1"/>
    </source>
</evidence>
<comment type="function">
    <text evidence="7">Functions as a component of the DNA-binding general transcription factor complex TFIID. Binding of TFIID to a promoter (with or without TATA element) is the initial step in pre-initiation complex (PIC) formation. TFIID plays a key role in the regulation of gene expression by RNA polymerase II through different activities such as transcription activator interaction, core promoter recognition and selectivity, TFIIA and TFIIB interaction, chromatin modification (histone acetylation by TAF1), facilitation of DNA opening and initiation of transcription.</text>
</comment>
<dbReference type="PANTHER" id="PTHR15138:SF14">
    <property type="entry name" value="TRANSCRIPTION INITIATION FACTOR TFIID SUBUNIT 4"/>
    <property type="match status" value="1"/>
</dbReference>
<evidence type="ECO:0000256" key="4">
    <source>
        <dbReference type="ARBA" id="ARBA00023015"/>
    </source>
</evidence>
<proteinExistence type="inferred from homology"/>
<feature type="compositionally biased region" description="Polar residues" evidence="10">
    <location>
        <begin position="112"/>
        <end position="128"/>
    </location>
</feature>
<organism evidence="12 13">
    <name type="scientific">Rhizopus azygosporus</name>
    <name type="common">Rhizopus microsporus var. azygosporus</name>
    <dbReference type="NCBI Taxonomy" id="86630"/>
    <lineage>
        <taxon>Eukaryota</taxon>
        <taxon>Fungi</taxon>
        <taxon>Fungi incertae sedis</taxon>
        <taxon>Mucoromycota</taxon>
        <taxon>Mucoromycotina</taxon>
        <taxon>Mucoromycetes</taxon>
        <taxon>Mucorales</taxon>
        <taxon>Mucorineae</taxon>
        <taxon>Rhizopodaceae</taxon>
        <taxon>Rhizopus</taxon>
    </lineage>
</organism>
<dbReference type="Proteomes" id="UP000252139">
    <property type="component" value="Unassembled WGS sequence"/>
</dbReference>
<feature type="compositionally biased region" description="Low complexity" evidence="10">
    <location>
        <begin position="129"/>
        <end position="149"/>
    </location>
</feature>
<dbReference type="OrthoDB" id="21060at2759"/>
<dbReference type="PANTHER" id="PTHR15138">
    <property type="entry name" value="TRANSCRIPTION INITIATION FACTOR TFIID SUBUNIT 4"/>
    <property type="match status" value="1"/>
</dbReference>
<dbReference type="AlphaFoldDB" id="A0A367KA06"/>
<dbReference type="InterPro" id="IPR007900">
    <property type="entry name" value="TAF4_C"/>
</dbReference>
<dbReference type="Pfam" id="PF05236">
    <property type="entry name" value="TAF4"/>
    <property type="match status" value="1"/>
</dbReference>
<dbReference type="CDD" id="cd08045">
    <property type="entry name" value="HFD_TAF4"/>
    <property type="match status" value="1"/>
</dbReference>
<dbReference type="GO" id="GO:0005669">
    <property type="term" value="C:transcription factor TFIID complex"/>
    <property type="evidence" value="ECO:0007669"/>
    <property type="project" value="InterPro"/>
</dbReference>
<reference evidence="12 13" key="1">
    <citation type="journal article" date="2018" name="G3 (Bethesda)">
        <title>Phylogenetic and Phylogenomic Definition of Rhizopus Species.</title>
        <authorList>
            <person name="Gryganskyi A.P."/>
            <person name="Golan J."/>
            <person name="Dolatabadi S."/>
            <person name="Mondo S."/>
            <person name="Robb S."/>
            <person name="Idnurm A."/>
            <person name="Muszewska A."/>
            <person name="Steczkiewicz K."/>
            <person name="Masonjones S."/>
            <person name="Liao H.L."/>
            <person name="Gajdeczka M.T."/>
            <person name="Anike F."/>
            <person name="Vuek A."/>
            <person name="Anishchenko I.M."/>
            <person name="Voigt K."/>
            <person name="de Hoog G.S."/>
            <person name="Smith M.E."/>
            <person name="Heitman J."/>
            <person name="Vilgalys R."/>
            <person name="Stajich J.E."/>
        </authorList>
    </citation>
    <scope>NUCLEOTIDE SEQUENCE [LARGE SCALE GENOMIC DNA]</scope>
    <source>
        <strain evidence="12 13">CBS 357.93</strain>
    </source>
</reference>
<comment type="similarity">
    <text evidence="2">Belongs to the TAF4 family.</text>
</comment>
<keyword evidence="13" id="KW-1185">Reference proteome</keyword>
<comment type="subcellular location">
    <subcellularLocation>
        <location evidence="1">Nucleus</location>
    </subcellularLocation>
</comment>
<evidence type="ECO:0000256" key="3">
    <source>
        <dbReference type="ARBA" id="ARBA00017306"/>
    </source>
</evidence>
<feature type="region of interest" description="Disordered" evidence="10">
    <location>
        <begin position="371"/>
        <end position="398"/>
    </location>
</feature>
<dbReference type="GO" id="GO:0046982">
    <property type="term" value="F:protein heterodimerization activity"/>
    <property type="evidence" value="ECO:0007669"/>
    <property type="project" value="InterPro"/>
</dbReference>
<evidence type="ECO:0000256" key="1">
    <source>
        <dbReference type="ARBA" id="ARBA00004123"/>
    </source>
</evidence>
<evidence type="ECO:0000259" key="11">
    <source>
        <dbReference type="Pfam" id="PF05236"/>
    </source>
</evidence>
<comment type="caution">
    <text evidence="12">The sequence shown here is derived from an EMBL/GenBank/DDBJ whole genome shotgun (WGS) entry which is preliminary data.</text>
</comment>
<sequence>MAEGGHNGQQQQQQQQQPQNLGPEDLNFSINDILNGNSVVNDSSFQTIVQTFSDTSNNQDMMPSFAHLPAELQDFFSSSETDDLLSTQNASLPHDLLFNADHTQPFVQQPLKIQTNPTGSPQPQQTTIPHALPQQQQLHQQQPPQQQLATHSPQPHALPPGPVPQVLAQPIQPSQPAVPSLPQQASSTTLLDNITSQLPPDRKEKFMQLFRDLQTSTISAAEFMAQAKAILGQQQYQQLEDLKTRPMINHQMQPQQEQQQQMMEEDQRKRKLNPASNISSPQIKKPKSEHIPMNAINQQMTYPMMTPPRVPTSQPPSILPQQQQQQYPIQPNIVTPSLVKPPTPAGPQQPQQQSPFKAMDAAVLQIPTKSNIAVPSTSKPPGTTAPTPTSTGGGGGGGDRVDYEALTDVMGYAGVDLKEEAEHFMKEDASGTVLPDGIDRSKFQDFMNPAMLRDRILKYAKSVNIKKIDGDFISYLALATQDRIRTVMENMVRASRHRTENPFKKPPEQDNHPLYKIHVKQKVKDQLKAIERAEESKGKMDEEMDDVLNSEKGWYSKKSRVPLKAESIERKITVQDAIFVMERDVQGGRGTNRRTLLKAYNILG</sequence>
<keyword evidence="6" id="KW-0539">Nucleus</keyword>
<feature type="coiled-coil region" evidence="9">
    <location>
        <begin position="523"/>
        <end position="550"/>
    </location>
</feature>
<evidence type="ECO:0000256" key="10">
    <source>
        <dbReference type="SAM" id="MobiDB-lite"/>
    </source>
</evidence>
<keyword evidence="9" id="KW-0175">Coiled coil</keyword>
<keyword evidence="4" id="KW-0805">Transcription regulation</keyword>
<feature type="compositionally biased region" description="Low complexity" evidence="10">
    <location>
        <begin position="375"/>
        <end position="390"/>
    </location>
</feature>
<dbReference type="Gene3D" id="1.10.20.10">
    <property type="entry name" value="Histone, subunit A"/>
    <property type="match status" value="1"/>
</dbReference>
<feature type="region of interest" description="Disordered" evidence="10">
    <location>
        <begin position="112"/>
        <end position="187"/>
    </location>
</feature>
<name>A0A367KA06_RHIAZ</name>
<gene>
    <name evidence="12" type="ORF">CU097_004791</name>
</gene>
<dbReference type="GO" id="GO:0016251">
    <property type="term" value="F:RNA polymerase II general transcription initiation factor activity"/>
    <property type="evidence" value="ECO:0007669"/>
    <property type="project" value="TreeGrafter"/>
</dbReference>
<evidence type="ECO:0000256" key="9">
    <source>
        <dbReference type="SAM" id="Coils"/>
    </source>
</evidence>
<feature type="compositionally biased region" description="Low complexity" evidence="10">
    <location>
        <begin position="9"/>
        <end position="19"/>
    </location>
</feature>
<evidence type="ECO:0000256" key="6">
    <source>
        <dbReference type="ARBA" id="ARBA00023242"/>
    </source>
</evidence>
<evidence type="ECO:0000256" key="8">
    <source>
        <dbReference type="ARBA" id="ARBA00031747"/>
    </source>
</evidence>
<dbReference type="InterPro" id="IPR045144">
    <property type="entry name" value="TAF4"/>
</dbReference>
<evidence type="ECO:0000313" key="13">
    <source>
        <dbReference type="Proteomes" id="UP000252139"/>
    </source>
</evidence>
<feature type="region of interest" description="Disordered" evidence="10">
    <location>
        <begin position="253"/>
        <end position="287"/>
    </location>
</feature>
<evidence type="ECO:0000256" key="2">
    <source>
        <dbReference type="ARBA" id="ARBA00006178"/>
    </source>
</evidence>
<keyword evidence="5" id="KW-0804">Transcription</keyword>
<feature type="compositionally biased region" description="Low complexity" evidence="10">
    <location>
        <begin position="253"/>
        <end position="262"/>
    </location>
</feature>
<evidence type="ECO:0000256" key="7">
    <source>
        <dbReference type="ARBA" id="ARBA00025346"/>
    </source>
</evidence>
<accession>A0A367KA06</accession>
<dbReference type="GO" id="GO:0003677">
    <property type="term" value="F:DNA binding"/>
    <property type="evidence" value="ECO:0007669"/>
    <property type="project" value="TreeGrafter"/>
</dbReference>
<feature type="domain" description="Transcription initiation factor TFIID component TAF4 C-terminal" evidence="11">
    <location>
        <begin position="406"/>
        <end position="542"/>
    </location>
</feature>
<feature type="region of interest" description="Disordered" evidence="10">
    <location>
        <begin position="333"/>
        <end position="357"/>
    </location>
</feature>
<dbReference type="STRING" id="86630.A0A367KA06"/>
<protein>
    <recommendedName>
        <fullName evidence="3">Transcription initiation factor TFIID subunit 4</fullName>
    </recommendedName>
    <alternativeName>
        <fullName evidence="8">TBP-associated factor 4</fullName>
    </alternativeName>
</protein>
<dbReference type="InterPro" id="IPR009072">
    <property type="entry name" value="Histone-fold"/>
</dbReference>